<dbReference type="Proteomes" id="UP000298030">
    <property type="component" value="Unassembled WGS sequence"/>
</dbReference>
<sequence>MEVRVKVTFQHWAGAQMLSAVVTTMLFGVALFFVLRYLTSHSRNDPLSVKALVWILGMLAILEAVFADHQMYRYFVLDNDAPDRRDMLYFSIPGKTACIILTSFVSQLFYAARIWKLGATFSSPLRYSVIPILGLALTQLGGGMIQVVVMARLNSYTELREQVYLTIRSMYIHGSTSAACDILITAVLVFILRTTGVDTTRRTRNLVHKLVVYAINRGIVTSFLALSSILLYDFASGTMYYLIPFSAVTHVYVISVVSMLTAREGLREAMDRPFHLSDLMTTNPASSSKFGG</sequence>
<accession>A0A4Y7SJG4</accession>
<feature type="domain" description="DUF6534" evidence="2">
    <location>
        <begin position="177"/>
        <end position="264"/>
    </location>
</feature>
<feature type="transmembrane region" description="Helical" evidence="1">
    <location>
        <begin position="132"/>
        <end position="151"/>
    </location>
</feature>
<keyword evidence="1" id="KW-0812">Transmembrane</keyword>
<evidence type="ECO:0000313" key="4">
    <source>
        <dbReference type="Proteomes" id="UP000298030"/>
    </source>
</evidence>
<protein>
    <recommendedName>
        <fullName evidence="2">DUF6534 domain-containing protein</fullName>
    </recommendedName>
</protein>
<comment type="caution">
    <text evidence="3">The sequence shown here is derived from an EMBL/GenBank/DDBJ whole genome shotgun (WGS) entry which is preliminary data.</text>
</comment>
<name>A0A4Y7SJG4_COPMI</name>
<evidence type="ECO:0000313" key="3">
    <source>
        <dbReference type="EMBL" id="TEB21901.1"/>
    </source>
</evidence>
<reference evidence="3 4" key="1">
    <citation type="journal article" date="2019" name="Nat. Ecol. Evol.">
        <title>Megaphylogeny resolves global patterns of mushroom evolution.</title>
        <authorList>
            <person name="Varga T."/>
            <person name="Krizsan K."/>
            <person name="Foldi C."/>
            <person name="Dima B."/>
            <person name="Sanchez-Garcia M."/>
            <person name="Sanchez-Ramirez S."/>
            <person name="Szollosi G.J."/>
            <person name="Szarkandi J.G."/>
            <person name="Papp V."/>
            <person name="Albert L."/>
            <person name="Andreopoulos W."/>
            <person name="Angelini C."/>
            <person name="Antonin V."/>
            <person name="Barry K.W."/>
            <person name="Bougher N.L."/>
            <person name="Buchanan P."/>
            <person name="Buyck B."/>
            <person name="Bense V."/>
            <person name="Catcheside P."/>
            <person name="Chovatia M."/>
            <person name="Cooper J."/>
            <person name="Damon W."/>
            <person name="Desjardin D."/>
            <person name="Finy P."/>
            <person name="Geml J."/>
            <person name="Haridas S."/>
            <person name="Hughes K."/>
            <person name="Justo A."/>
            <person name="Karasinski D."/>
            <person name="Kautmanova I."/>
            <person name="Kiss B."/>
            <person name="Kocsube S."/>
            <person name="Kotiranta H."/>
            <person name="LaButti K.M."/>
            <person name="Lechner B.E."/>
            <person name="Liimatainen K."/>
            <person name="Lipzen A."/>
            <person name="Lukacs Z."/>
            <person name="Mihaltcheva S."/>
            <person name="Morgado L.N."/>
            <person name="Niskanen T."/>
            <person name="Noordeloos M.E."/>
            <person name="Ohm R.A."/>
            <person name="Ortiz-Santana B."/>
            <person name="Ovrebo C."/>
            <person name="Racz N."/>
            <person name="Riley R."/>
            <person name="Savchenko A."/>
            <person name="Shiryaev A."/>
            <person name="Soop K."/>
            <person name="Spirin V."/>
            <person name="Szebenyi C."/>
            <person name="Tomsovsky M."/>
            <person name="Tulloss R.E."/>
            <person name="Uehling J."/>
            <person name="Grigoriev I.V."/>
            <person name="Vagvolgyi C."/>
            <person name="Papp T."/>
            <person name="Martin F.M."/>
            <person name="Miettinen O."/>
            <person name="Hibbett D.S."/>
            <person name="Nagy L.G."/>
        </authorList>
    </citation>
    <scope>NUCLEOTIDE SEQUENCE [LARGE SCALE GENOMIC DNA]</scope>
    <source>
        <strain evidence="3 4">FP101781</strain>
    </source>
</reference>
<feature type="transmembrane region" description="Helical" evidence="1">
    <location>
        <begin position="12"/>
        <end position="35"/>
    </location>
</feature>
<feature type="transmembrane region" description="Helical" evidence="1">
    <location>
        <begin position="47"/>
        <end position="67"/>
    </location>
</feature>
<keyword evidence="1" id="KW-0472">Membrane</keyword>
<dbReference type="PANTHER" id="PTHR40465">
    <property type="entry name" value="CHROMOSOME 1, WHOLE GENOME SHOTGUN SEQUENCE"/>
    <property type="match status" value="1"/>
</dbReference>
<organism evidence="3 4">
    <name type="scientific">Coprinellus micaceus</name>
    <name type="common">Glistening ink-cap mushroom</name>
    <name type="synonym">Coprinus micaceus</name>
    <dbReference type="NCBI Taxonomy" id="71717"/>
    <lineage>
        <taxon>Eukaryota</taxon>
        <taxon>Fungi</taxon>
        <taxon>Dikarya</taxon>
        <taxon>Basidiomycota</taxon>
        <taxon>Agaricomycotina</taxon>
        <taxon>Agaricomycetes</taxon>
        <taxon>Agaricomycetidae</taxon>
        <taxon>Agaricales</taxon>
        <taxon>Agaricineae</taxon>
        <taxon>Psathyrellaceae</taxon>
        <taxon>Coprinellus</taxon>
    </lineage>
</organism>
<proteinExistence type="predicted"/>
<feature type="transmembrane region" description="Helical" evidence="1">
    <location>
        <begin position="213"/>
        <end position="232"/>
    </location>
</feature>
<dbReference type="PANTHER" id="PTHR40465:SF1">
    <property type="entry name" value="DUF6534 DOMAIN-CONTAINING PROTEIN"/>
    <property type="match status" value="1"/>
</dbReference>
<dbReference type="Pfam" id="PF20152">
    <property type="entry name" value="DUF6534"/>
    <property type="match status" value="1"/>
</dbReference>
<evidence type="ECO:0000256" key="1">
    <source>
        <dbReference type="SAM" id="Phobius"/>
    </source>
</evidence>
<dbReference type="AlphaFoldDB" id="A0A4Y7SJG4"/>
<feature type="transmembrane region" description="Helical" evidence="1">
    <location>
        <begin position="238"/>
        <end position="262"/>
    </location>
</feature>
<keyword evidence="1" id="KW-1133">Transmembrane helix</keyword>
<feature type="transmembrane region" description="Helical" evidence="1">
    <location>
        <begin position="87"/>
        <end position="111"/>
    </location>
</feature>
<dbReference type="InterPro" id="IPR045339">
    <property type="entry name" value="DUF6534"/>
</dbReference>
<dbReference type="EMBL" id="QPFP01000100">
    <property type="protein sequence ID" value="TEB21901.1"/>
    <property type="molecule type" value="Genomic_DNA"/>
</dbReference>
<gene>
    <name evidence="3" type="ORF">FA13DRAFT_86846</name>
</gene>
<evidence type="ECO:0000259" key="2">
    <source>
        <dbReference type="Pfam" id="PF20152"/>
    </source>
</evidence>
<keyword evidence="4" id="KW-1185">Reference proteome</keyword>
<feature type="transmembrane region" description="Helical" evidence="1">
    <location>
        <begin position="171"/>
        <end position="192"/>
    </location>
</feature>
<dbReference type="OrthoDB" id="2803252at2759"/>